<dbReference type="EMBL" id="VHQG01000001">
    <property type="protein sequence ID" value="TPW77749.1"/>
    <property type="molecule type" value="Genomic_DNA"/>
</dbReference>
<organism evidence="1 2">
    <name type="scientific">Schumannella soli</name>
    <dbReference type="NCBI Taxonomy" id="2590779"/>
    <lineage>
        <taxon>Bacteria</taxon>
        <taxon>Bacillati</taxon>
        <taxon>Actinomycetota</taxon>
        <taxon>Actinomycetes</taxon>
        <taxon>Micrococcales</taxon>
        <taxon>Microbacteriaceae</taxon>
        <taxon>Schumannella</taxon>
    </lineage>
</organism>
<evidence type="ECO:0000313" key="2">
    <source>
        <dbReference type="Proteomes" id="UP000316252"/>
    </source>
</evidence>
<dbReference type="RefSeq" id="WP_141162275.1">
    <property type="nucleotide sequence ID" value="NZ_VHQG01000001.1"/>
</dbReference>
<dbReference type="OrthoDB" id="9875499at2"/>
<proteinExistence type="predicted"/>
<protein>
    <recommendedName>
        <fullName evidence="3">Fibronectin type-III domain-containing protein</fullName>
    </recommendedName>
</protein>
<keyword evidence="2" id="KW-1185">Reference proteome</keyword>
<name>A0A506YB98_9MICO</name>
<evidence type="ECO:0008006" key="3">
    <source>
        <dbReference type="Google" id="ProtNLM"/>
    </source>
</evidence>
<accession>A0A506YB98</accession>
<dbReference type="AlphaFoldDB" id="A0A506YB98"/>
<gene>
    <name evidence="1" type="ORF">FJ657_03615</name>
</gene>
<reference evidence="1 2" key="1">
    <citation type="submission" date="2019-06" db="EMBL/GenBank/DDBJ databases">
        <authorList>
            <person name="Li F."/>
        </authorList>
    </citation>
    <scope>NUCLEOTIDE SEQUENCE [LARGE SCALE GENOMIC DNA]</scope>
    <source>
        <strain evidence="1 2">10F1D-1</strain>
    </source>
</reference>
<evidence type="ECO:0000313" key="1">
    <source>
        <dbReference type="EMBL" id="TPW77749.1"/>
    </source>
</evidence>
<comment type="caution">
    <text evidence="1">The sequence shown here is derived from an EMBL/GenBank/DDBJ whole genome shotgun (WGS) entry which is preliminary data.</text>
</comment>
<sequence>MRRRDPGTAPRRRPFAGRPRLQAALAAVVAAALGLAVAYPAARSIHTTEAAWTDAEVVSGTLTTLKVNPVVTFNCVPASGTLNLLTPVVPVAWTAPAATSDGIAPTSYVLSWSGLATGTGSVETTATSYNVPLALLTINATATVSVTAKYSNWLAAPSPTRTITVTNLIIATGYSCV</sequence>
<dbReference type="Proteomes" id="UP000316252">
    <property type="component" value="Unassembled WGS sequence"/>
</dbReference>